<feature type="repeat" description="WD" evidence="3">
    <location>
        <begin position="427"/>
        <end position="468"/>
    </location>
</feature>
<feature type="repeat" description="WD" evidence="3">
    <location>
        <begin position="383"/>
        <end position="424"/>
    </location>
</feature>
<keyword evidence="1 3" id="KW-0853">WD repeat</keyword>
<dbReference type="SUPFAM" id="SSF50978">
    <property type="entry name" value="WD40 repeat-like"/>
    <property type="match status" value="1"/>
</dbReference>
<dbReference type="PROSITE" id="PS50294">
    <property type="entry name" value="WD_REPEATS_REGION"/>
    <property type="match status" value="3"/>
</dbReference>
<name>A0A371CYE3_9APHY</name>
<dbReference type="OrthoDB" id="538223at2759"/>
<accession>A0A371CYE3</accession>
<dbReference type="STRING" id="139420.A0A371CYE3"/>
<dbReference type="Gene3D" id="2.130.10.10">
    <property type="entry name" value="YVTN repeat-like/Quinoprotein amine dehydrogenase"/>
    <property type="match status" value="2"/>
</dbReference>
<evidence type="ECO:0000256" key="2">
    <source>
        <dbReference type="ARBA" id="ARBA00022737"/>
    </source>
</evidence>
<keyword evidence="2" id="KW-0677">Repeat</keyword>
<gene>
    <name evidence="4" type="ORF">OH76DRAFT_1408254</name>
</gene>
<dbReference type="InterPro" id="IPR001680">
    <property type="entry name" value="WD40_rpt"/>
</dbReference>
<evidence type="ECO:0000256" key="3">
    <source>
        <dbReference type="PROSITE-ProRule" id="PRU00221"/>
    </source>
</evidence>
<evidence type="ECO:0000313" key="4">
    <source>
        <dbReference type="EMBL" id="RDX45291.1"/>
    </source>
</evidence>
<reference evidence="4 5" key="1">
    <citation type="journal article" date="2018" name="Biotechnol. Biofuels">
        <title>Integrative visual omics of the white-rot fungus Polyporus brumalis exposes the biotechnological potential of its oxidative enzymes for delignifying raw plant biomass.</title>
        <authorList>
            <person name="Miyauchi S."/>
            <person name="Rancon A."/>
            <person name="Drula E."/>
            <person name="Hage H."/>
            <person name="Chaduli D."/>
            <person name="Favel A."/>
            <person name="Grisel S."/>
            <person name="Henrissat B."/>
            <person name="Herpoel-Gimbert I."/>
            <person name="Ruiz-Duenas F.J."/>
            <person name="Chevret D."/>
            <person name="Hainaut M."/>
            <person name="Lin J."/>
            <person name="Wang M."/>
            <person name="Pangilinan J."/>
            <person name="Lipzen A."/>
            <person name="Lesage-Meessen L."/>
            <person name="Navarro D."/>
            <person name="Riley R."/>
            <person name="Grigoriev I.V."/>
            <person name="Zhou S."/>
            <person name="Raouche S."/>
            <person name="Rosso M.N."/>
        </authorList>
    </citation>
    <scope>NUCLEOTIDE SEQUENCE [LARGE SCALE GENOMIC DNA]</scope>
    <source>
        <strain evidence="4 5">BRFM 1820</strain>
    </source>
</reference>
<organism evidence="4 5">
    <name type="scientific">Lentinus brumalis</name>
    <dbReference type="NCBI Taxonomy" id="2498619"/>
    <lineage>
        <taxon>Eukaryota</taxon>
        <taxon>Fungi</taxon>
        <taxon>Dikarya</taxon>
        <taxon>Basidiomycota</taxon>
        <taxon>Agaricomycotina</taxon>
        <taxon>Agaricomycetes</taxon>
        <taxon>Polyporales</taxon>
        <taxon>Polyporaceae</taxon>
        <taxon>Lentinus</taxon>
    </lineage>
</organism>
<dbReference type="PROSITE" id="PS00678">
    <property type="entry name" value="WD_REPEATS_1"/>
    <property type="match status" value="1"/>
</dbReference>
<dbReference type="SMART" id="SM00320">
    <property type="entry name" value="WD40"/>
    <property type="match status" value="6"/>
</dbReference>
<dbReference type="PANTHER" id="PTHR19848:SF8">
    <property type="entry name" value="F-BOX AND WD REPEAT DOMAIN CONTAINING 7"/>
    <property type="match status" value="1"/>
</dbReference>
<protein>
    <submittedName>
        <fullName evidence="4">WD40 repeat-like protein</fullName>
    </submittedName>
</protein>
<evidence type="ECO:0000313" key="5">
    <source>
        <dbReference type="Proteomes" id="UP000256964"/>
    </source>
</evidence>
<dbReference type="InterPro" id="IPR015943">
    <property type="entry name" value="WD40/YVTN_repeat-like_dom_sf"/>
</dbReference>
<dbReference type="PROSITE" id="PS50082">
    <property type="entry name" value="WD_REPEATS_2"/>
    <property type="match status" value="3"/>
</dbReference>
<sequence>MEWLLNDRATLRSCSLVSRSCRLRAMYYLLRFVRINSRESLNKICTLWFPVESITVSTLPNTPSTLLEVVPVSLIKRGDVRRWGMQSRISSGWVSFSLPTLSCLKACATSIQELYMENVGFSSGVDFIRYLFAFPCVRTVRCVGCQYRVGGGVKHLIPLYKRRLNLSILSFVEMEPDIAALLIQITRPYTLTDLSFSVDWATRMPEDVRAFLSECRALSALSILLDDSHFRQNPDALPSALASAAEILKLALPPSLRKVRINFSRSGNIRVAIRLADARALHCCHDLERLLLSLRLDAVTIIVPHHALYCDSEAFGGIFPVLRHRGLLVIDGCGELNQQLVRCHDGPVTALAASSHSGTVASGSTDSTIILWDAGSCSITREWVAHEGPVCSLSLSPDNQRLLSSSSQGEIIIWRITRGEFKRLATLSAGDNTVKLSAWSPDDAVLVSGSEDGVLRTWDASTYRLSYVLRPHNSGLRSVDISPDGRWLAVVGTKGGCLVYHSRSGDIHLDLASGIRGGVRTIRFTPDSSRVAGVSPLGCVQVWNLASSSMVMCYDEVLRPVHDLQFLLGGSELLAFSTAAIDIYGLVSEDHISSRILRAGNIRSAFLSADGKLAVTASPSNAVHLWRTGDAGCVGPVQKRRSDKLVHGAFVMDARVVVTAWEDGSVGFKGVLCVW</sequence>
<dbReference type="Pfam" id="PF00400">
    <property type="entry name" value="WD40"/>
    <property type="match status" value="4"/>
</dbReference>
<dbReference type="EMBL" id="KZ857439">
    <property type="protein sequence ID" value="RDX45291.1"/>
    <property type="molecule type" value="Genomic_DNA"/>
</dbReference>
<dbReference type="Proteomes" id="UP000256964">
    <property type="component" value="Unassembled WGS sequence"/>
</dbReference>
<proteinExistence type="predicted"/>
<keyword evidence="5" id="KW-1185">Reference proteome</keyword>
<evidence type="ECO:0000256" key="1">
    <source>
        <dbReference type="ARBA" id="ARBA00022574"/>
    </source>
</evidence>
<feature type="repeat" description="WD" evidence="3">
    <location>
        <begin position="341"/>
        <end position="373"/>
    </location>
</feature>
<dbReference type="AlphaFoldDB" id="A0A371CYE3"/>
<dbReference type="InterPro" id="IPR036322">
    <property type="entry name" value="WD40_repeat_dom_sf"/>
</dbReference>
<dbReference type="InterPro" id="IPR019775">
    <property type="entry name" value="WD40_repeat_CS"/>
</dbReference>
<dbReference type="PANTHER" id="PTHR19848">
    <property type="entry name" value="WD40 REPEAT PROTEIN"/>
    <property type="match status" value="1"/>
</dbReference>